<keyword evidence="8 10" id="KW-0472">Membrane</keyword>
<evidence type="ECO:0000256" key="3">
    <source>
        <dbReference type="ARBA" id="ARBA00022449"/>
    </source>
</evidence>
<dbReference type="Proteomes" id="UP000281343">
    <property type="component" value="Unassembled WGS sequence"/>
</dbReference>
<evidence type="ECO:0000256" key="6">
    <source>
        <dbReference type="ARBA" id="ARBA00022989"/>
    </source>
</evidence>
<dbReference type="NCBIfam" id="TIGR00797">
    <property type="entry name" value="matE"/>
    <property type="match status" value="1"/>
</dbReference>
<keyword evidence="4" id="KW-1003">Cell membrane</keyword>
<protein>
    <recommendedName>
        <fullName evidence="9">Multidrug-efflux transporter</fullName>
    </recommendedName>
</protein>
<keyword evidence="6 10" id="KW-1133">Transmembrane helix</keyword>
<feature type="transmembrane region" description="Helical" evidence="10">
    <location>
        <begin position="394"/>
        <end position="418"/>
    </location>
</feature>
<feature type="transmembrane region" description="Helical" evidence="10">
    <location>
        <begin position="285"/>
        <end position="307"/>
    </location>
</feature>
<evidence type="ECO:0000256" key="4">
    <source>
        <dbReference type="ARBA" id="ARBA00022475"/>
    </source>
</evidence>
<feature type="transmembrane region" description="Helical" evidence="10">
    <location>
        <begin position="172"/>
        <end position="192"/>
    </location>
</feature>
<evidence type="ECO:0000313" key="12">
    <source>
        <dbReference type="Proteomes" id="UP000281343"/>
    </source>
</evidence>
<dbReference type="AlphaFoldDB" id="A0A3L9Y5S4"/>
<feature type="transmembrane region" description="Helical" evidence="10">
    <location>
        <begin position="59"/>
        <end position="84"/>
    </location>
</feature>
<dbReference type="PANTHER" id="PTHR43298">
    <property type="entry name" value="MULTIDRUG RESISTANCE PROTEIN NORM-RELATED"/>
    <property type="match status" value="1"/>
</dbReference>
<comment type="caution">
    <text evidence="11">The sequence shown here is derived from an EMBL/GenBank/DDBJ whole genome shotgun (WGS) entry which is preliminary data.</text>
</comment>
<dbReference type="PANTHER" id="PTHR43298:SF2">
    <property type="entry name" value="FMN_FAD EXPORTER YEEO-RELATED"/>
    <property type="match status" value="1"/>
</dbReference>
<gene>
    <name evidence="11" type="ORF">D9R08_04200</name>
</gene>
<dbReference type="InterPro" id="IPR048279">
    <property type="entry name" value="MdtK-like"/>
</dbReference>
<dbReference type="CDD" id="cd13131">
    <property type="entry name" value="MATE_NorM_like"/>
    <property type="match status" value="1"/>
</dbReference>
<feature type="transmembrane region" description="Helical" evidence="10">
    <location>
        <begin position="105"/>
        <end position="127"/>
    </location>
</feature>
<keyword evidence="5 10" id="KW-0812">Transmembrane</keyword>
<evidence type="ECO:0000256" key="7">
    <source>
        <dbReference type="ARBA" id="ARBA00023065"/>
    </source>
</evidence>
<dbReference type="PIRSF" id="PIRSF006603">
    <property type="entry name" value="DinF"/>
    <property type="match status" value="1"/>
</dbReference>
<dbReference type="GO" id="GO:0006811">
    <property type="term" value="P:monoatomic ion transport"/>
    <property type="evidence" value="ECO:0007669"/>
    <property type="project" value="UniProtKB-KW"/>
</dbReference>
<evidence type="ECO:0000256" key="5">
    <source>
        <dbReference type="ARBA" id="ARBA00022692"/>
    </source>
</evidence>
<dbReference type="Pfam" id="PF01554">
    <property type="entry name" value="MatE"/>
    <property type="match status" value="2"/>
</dbReference>
<keyword evidence="7" id="KW-0406">Ion transport</keyword>
<dbReference type="GO" id="GO:0042910">
    <property type="term" value="F:xenobiotic transmembrane transporter activity"/>
    <property type="evidence" value="ECO:0007669"/>
    <property type="project" value="InterPro"/>
</dbReference>
<evidence type="ECO:0000256" key="8">
    <source>
        <dbReference type="ARBA" id="ARBA00023136"/>
    </source>
</evidence>
<feature type="transmembrane region" description="Helical" evidence="10">
    <location>
        <begin position="319"/>
        <end position="342"/>
    </location>
</feature>
<feature type="transmembrane region" description="Helical" evidence="10">
    <location>
        <begin position="32"/>
        <end position="53"/>
    </location>
</feature>
<comment type="subcellular location">
    <subcellularLocation>
        <location evidence="1">Cell inner membrane</location>
        <topology evidence="1">Multi-pass membrane protein</topology>
    </subcellularLocation>
</comment>
<accession>A0A3L9Y5S4</accession>
<proteinExistence type="predicted"/>
<dbReference type="GO" id="GO:0015297">
    <property type="term" value="F:antiporter activity"/>
    <property type="evidence" value="ECO:0007669"/>
    <property type="project" value="UniProtKB-KW"/>
</dbReference>
<evidence type="ECO:0000313" key="11">
    <source>
        <dbReference type="EMBL" id="RMA44109.1"/>
    </source>
</evidence>
<name>A0A3L9Y5S4_9RHOB</name>
<feature type="transmembrane region" description="Helical" evidence="10">
    <location>
        <begin position="139"/>
        <end position="160"/>
    </location>
</feature>
<keyword evidence="3" id="KW-0050">Antiport</keyword>
<keyword evidence="2" id="KW-0813">Transport</keyword>
<reference evidence="11 12" key="1">
    <citation type="submission" date="2018-10" db="EMBL/GenBank/DDBJ databases">
        <authorList>
            <person name="Jung H.S."/>
            <person name="Jeon C.O."/>
        </authorList>
    </citation>
    <scope>NUCLEOTIDE SEQUENCE [LARGE SCALE GENOMIC DNA]</scope>
    <source>
        <strain evidence="11 12">MA-7-27</strain>
    </source>
</reference>
<dbReference type="GO" id="GO:0005886">
    <property type="term" value="C:plasma membrane"/>
    <property type="evidence" value="ECO:0007669"/>
    <property type="project" value="UniProtKB-SubCell"/>
</dbReference>
<evidence type="ECO:0000256" key="2">
    <source>
        <dbReference type="ARBA" id="ARBA00022448"/>
    </source>
</evidence>
<dbReference type="EMBL" id="RCNT01000001">
    <property type="protein sequence ID" value="RMA44109.1"/>
    <property type="molecule type" value="Genomic_DNA"/>
</dbReference>
<dbReference type="InterPro" id="IPR050222">
    <property type="entry name" value="MATE_MdtK"/>
</dbReference>
<feature type="transmembrane region" description="Helical" evidence="10">
    <location>
        <begin position="424"/>
        <end position="443"/>
    </location>
</feature>
<sequence length="452" mass="47096">MSVVANGKPGSPPSGGRTRAEVMPLLRLSMPLIIAFAAATLIGVIDTVMIAPLGTVPLAAAGITTAFLIILISALWGLVTVVGVRIAQAHGAGDAGEVASNLRNGLALCAIGGAGAGLLMVLAFPFLDLLDQPPEVLAILLPYWLSMALWLVPVLTFFAFKALFDTVGRPWTGVAISYLGVVVNLPLNYGLIHVAGLGLVGAGIASVLSSSATLLVAWLFWRRSPDLLAYRVAVPIRWPRIRSLYREGLPICIGYAGEGAAYAFLGIMLGWFGAVELAANQVVNAIGGVFYVIPLGMASAVSIRIGMAIGGKERARLRPILAAALWIVTLWMLAITALYIFGGRAMSEALTDDGAVVDVAVGLFIVAALVQVADGVQSSTLGALRGMSDNRVPTAITLVSYWPLALPAAYLIGFPLGYGAIGVWAGYGAGIGLAAILLSVRFWRKTRSAPGR</sequence>
<organism evidence="11 12">
    <name type="scientific">Rhodophyticola porphyridii</name>
    <dbReference type="NCBI Taxonomy" id="1852017"/>
    <lineage>
        <taxon>Bacteria</taxon>
        <taxon>Pseudomonadati</taxon>
        <taxon>Pseudomonadota</taxon>
        <taxon>Alphaproteobacteria</taxon>
        <taxon>Rhodobacterales</taxon>
        <taxon>Roseobacteraceae</taxon>
        <taxon>Rhodophyticola</taxon>
    </lineage>
</organism>
<evidence type="ECO:0000256" key="10">
    <source>
        <dbReference type="SAM" id="Phobius"/>
    </source>
</evidence>
<dbReference type="RefSeq" id="WP_121896698.1">
    <property type="nucleotide sequence ID" value="NZ_RCNT01000001.1"/>
</dbReference>
<dbReference type="InterPro" id="IPR002528">
    <property type="entry name" value="MATE_fam"/>
</dbReference>
<evidence type="ECO:0000256" key="9">
    <source>
        <dbReference type="ARBA" id="ARBA00031636"/>
    </source>
</evidence>
<dbReference type="OrthoDB" id="9780160at2"/>
<feature type="transmembrane region" description="Helical" evidence="10">
    <location>
        <begin position="354"/>
        <end position="373"/>
    </location>
</feature>
<feature type="transmembrane region" description="Helical" evidence="10">
    <location>
        <begin position="249"/>
        <end position="273"/>
    </location>
</feature>
<feature type="transmembrane region" description="Helical" evidence="10">
    <location>
        <begin position="198"/>
        <end position="221"/>
    </location>
</feature>
<keyword evidence="12" id="KW-1185">Reference proteome</keyword>
<evidence type="ECO:0000256" key="1">
    <source>
        <dbReference type="ARBA" id="ARBA00004429"/>
    </source>
</evidence>